<dbReference type="PROSITE" id="PS51257">
    <property type="entry name" value="PROKAR_LIPOPROTEIN"/>
    <property type="match status" value="1"/>
</dbReference>
<dbReference type="EMBL" id="FMWB01000004">
    <property type="protein sequence ID" value="SCZ33004.1"/>
    <property type="molecule type" value="Genomic_DNA"/>
</dbReference>
<evidence type="ECO:0000313" key="1">
    <source>
        <dbReference type="EMBL" id="SCZ33004.1"/>
    </source>
</evidence>
<comment type="caution">
    <text evidence="1">The sequence shown here is derived from an EMBL/GenBank/DDBJ whole genome shotgun (WGS) entry which is preliminary data.</text>
</comment>
<protein>
    <recommendedName>
        <fullName evidence="3">Lipoprotein</fullName>
    </recommendedName>
</protein>
<gene>
    <name evidence="1" type="ORF">SAMN05216279_104283</name>
</gene>
<sequence length="169" mass="18593">MRRTAPLLIVLLLGLQGCAVQQPAQPAGAAIDLDRSPSWTLQARLHSALYGCELLVLHGNNARLAGEQRRFADFRRRLSSCQTQAIAEAKSATDRLPAGQDRLLRNAQKAYLVAWQRYLAGLTIDHPADLQQKQSYLEARSALLEVASKRPDIRAEPGKRLDGQLTTGS</sequence>
<dbReference type="RefSeq" id="WP_074583878.1">
    <property type="nucleotide sequence ID" value="NZ_FMWB01000004.1"/>
</dbReference>
<dbReference type="Proteomes" id="UP000183046">
    <property type="component" value="Unassembled WGS sequence"/>
</dbReference>
<name>A0A1G5N751_9PSED</name>
<organism evidence="1 2">
    <name type="scientific">Pseudomonas oryzihabitans</name>
    <dbReference type="NCBI Taxonomy" id="47885"/>
    <lineage>
        <taxon>Bacteria</taxon>
        <taxon>Pseudomonadati</taxon>
        <taxon>Pseudomonadota</taxon>
        <taxon>Gammaproteobacteria</taxon>
        <taxon>Pseudomonadales</taxon>
        <taxon>Pseudomonadaceae</taxon>
        <taxon>Pseudomonas</taxon>
    </lineage>
</organism>
<proteinExistence type="predicted"/>
<dbReference type="AlphaFoldDB" id="A0A1G5N751"/>
<reference evidence="2" key="1">
    <citation type="submission" date="2016-10" db="EMBL/GenBank/DDBJ databases">
        <authorList>
            <person name="de Groot N.N."/>
        </authorList>
    </citation>
    <scope>NUCLEOTIDE SEQUENCE [LARGE SCALE GENOMIC DNA]</scope>
    <source>
        <strain evidence="2">DSM 15758</strain>
    </source>
</reference>
<evidence type="ECO:0008006" key="3">
    <source>
        <dbReference type="Google" id="ProtNLM"/>
    </source>
</evidence>
<dbReference type="OrthoDB" id="7024164at2"/>
<evidence type="ECO:0000313" key="2">
    <source>
        <dbReference type="Proteomes" id="UP000183046"/>
    </source>
</evidence>
<accession>A0A1G5N751</accession>